<dbReference type="Gene3D" id="3.20.20.150">
    <property type="entry name" value="Divalent-metal-dependent TIM barrel enzymes"/>
    <property type="match status" value="1"/>
</dbReference>
<dbReference type="InterPro" id="IPR013022">
    <property type="entry name" value="Xyl_isomerase-like_TIM-brl"/>
</dbReference>
<keyword evidence="3" id="KW-0413">Isomerase</keyword>
<protein>
    <submittedName>
        <fullName evidence="3">Sugar phosphate isomerase</fullName>
    </submittedName>
</protein>
<evidence type="ECO:0000313" key="4">
    <source>
        <dbReference type="Proteomes" id="UP000218598"/>
    </source>
</evidence>
<sequence length="334" mass="36237">MSFTYGAYTACLQDRTLPEALEVLRGIGLTGAEVNTGGFIPSPHAPVDALLASERARSEFLQVFADAEMQLTGLTASGNPLSPLPTEGLGHAHDLRRTIELAGLLGVRDVVAMSGTPGTDPGARYPAWIVNPWNGIDLEILEYQWSVAVPFWKEIDALARTHGVKVALEMHPRNLVFSPPSFERFVELVEPTNIGVNLDPSHLFWQQMEPIDCIERLGSYITHVHAKDTSVLPGAATRGVLDTDFGPVPEDPAQRTPTGMGHYCSTWPEDPAWRFVAIGEGHDAEYWSRFLAALAAVDPQLNVNIEHEDAAFDRVEGIARGAKTLLAAAAQSGL</sequence>
<feature type="domain" description="Xylose isomerase-like TIM barrel" evidence="2">
    <location>
        <begin position="25"/>
        <end position="324"/>
    </location>
</feature>
<keyword evidence="4" id="KW-1185">Reference proteome</keyword>
<accession>A0A2A3YFJ6</accession>
<gene>
    <name evidence="3" type="ORF">CIK66_16560</name>
</gene>
<dbReference type="Proteomes" id="UP000218598">
    <property type="component" value="Unassembled WGS sequence"/>
</dbReference>
<dbReference type="EMBL" id="NRGR01000029">
    <property type="protein sequence ID" value="PCC38009.1"/>
    <property type="molecule type" value="Genomic_DNA"/>
</dbReference>
<proteinExistence type="predicted"/>
<evidence type="ECO:0000313" key="3">
    <source>
        <dbReference type="EMBL" id="PCC38009.1"/>
    </source>
</evidence>
<dbReference type="PANTHER" id="PTHR12110:SF21">
    <property type="entry name" value="XYLOSE ISOMERASE-LIKE TIM BARREL DOMAIN-CONTAINING PROTEIN"/>
    <property type="match status" value="1"/>
</dbReference>
<reference evidence="3 4" key="1">
    <citation type="journal article" date="2017" name="Elife">
        <title>Extensive horizontal gene transfer in cheese-associated bacteria.</title>
        <authorList>
            <person name="Bonham K.S."/>
            <person name="Wolfe B.E."/>
            <person name="Dutton R.J."/>
        </authorList>
    </citation>
    <scope>NUCLEOTIDE SEQUENCE [LARGE SCALE GENOMIC DNA]</scope>
    <source>
        <strain evidence="3 4">341_9</strain>
    </source>
</reference>
<dbReference type="AlphaFoldDB" id="A0A2A3YFJ6"/>
<evidence type="ECO:0000259" key="2">
    <source>
        <dbReference type="Pfam" id="PF01261"/>
    </source>
</evidence>
<name>A0A2A3YFJ6_9MICO</name>
<dbReference type="OrthoDB" id="9779184at2"/>
<comment type="caution">
    <text evidence="3">The sequence shown here is derived from an EMBL/GenBank/DDBJ whole genome shotgun (WGS) entry which is preliminary data.</text>
</comment>
<dbReference type="GeneID" id="95327946"/>
<keyword evidence="1" id="KW-0119">Carbohydrate metabolism</keyword>
<dbReference type="PANTHER" id="PTHR12110">
    <property type="entry name" value="HYDROXYPYRUVATE ISOMERASE"/>
    <property type="match status" value="1"/>
</dbReference>
<dbReference type="InterPro" id="IPR036237">
    <property type="entry name" value="Xyl_isomerase-like_sf"/>
</dbReference>
<dbReference type="Pfam" id="PF01261">
    <property type="entry name" value="AP_endonuc_2"/>
    <property type="match status" value="1"/>
</dbReference>
<organism evidence="3 4">
    <name type="scientific">Brachybacterium alimentarium</name>
    <dbReference type="NCBI Taxonomy" id="47845"/>
    <lineage>
        <taxon>Bacteria</taxon>
        <taxon>Bacillati</taxon>
        <taxon>Actinomycetota</taxon>
        <taxon>Actinomycetes</taxon>
        <taxon>Micrococcales</taxon>
        <taxon>Dermabacteraceae</taxon>
        <taxon>Brachybacterium</taxon>
    </lineage>
</organism>
<dbReference type="SUPFAM" id="SSF51658">
    <property type="entry name" value="Xylose isomerase-like"/>
    <property type="match status" value="1"/>
</dbReference>
<evidence type="ECO:0000256" key="1">
    <source>
        <dbReference type="ARBA" id="ARBA00023277"/>
    </source>
</evidence>
<dbReference type="GO" id="GO:0016853">
    <property type="term" value="F:isomerase activity"/>
    <property type="evidence" value="ECO:0007669"/>
    <property type="project" value="UniProtKB-KW"/>
</dbReference>
<dbReference type="RefSeq" id="WP_096165793.1">
    <property type="nucleotide sequence ID" value="NZ_JBQCXU010000075.1"/>
</dbReference>
<dbReference type="InterPro" id="IPR050312">
    <property type="entry name" value="IolE/XylAMocC-like"/>
</dbReference>